<protein>
    <submittedName>
        <fullName evidence="1">Uncharacterized protein</fullName>
    </submittedName>
</protein>
<dbReference type="EMBL" id="JAOCLH010000056">
    <property type="protein sequence ID" value="MDH2174003.1"/>
    <property type="molecule type" value="Genomic_DNA"/>
</dbReference>
<comment type="caution">
    <text evidence="1">The sequence shown here is derived from an EMBL/GenBank/DDBJ whole genome shotgun (WGS) entry which is preliminary data.</text>
</comment>
<accession>A0AA42XIZ9</accession>
<dbReference type="AlphaFoldDB" id="A0AA42XIZ9"/>
<gene>
    <name evidence="1" type="ORF">N5J46_16575</name>
</gene>
<feature type="non-terminal residue" evidence="1">
    <location>
        <position position="1"/>
    </location>
</feature>
<organism evidence="1 2">
    <name type="scientific">Acinetobacter johnsonii</name>
    <dbReference type="NCBI Taxonomy" id="40214"/>
    <lineage>
        <taxon>Bacteria</taxon>
        <taxon>Pseudomonadati</taxon>
        <taxon>Pseudomonadota</taxon>
        <taxon>Gammaproteobacteria</taxon>
        <taxon>Moraxellales</taxon>
        <taxon>Moraxellaceae</taxon>
        <taxon>Acinetobacter</taxon>
    </lineage>
</organism>
<proteinExistence type="predicted"/>
<dbReference type="Proteomes" id="UP001162261">
    <property type="component" value="Unassembled WGS sequence"/>
</dbReference>
<name>A0AA42XIZ9_ACIJO</name>
<sequence>CLSQKDLDIQMVKAIEKAHQDPLYDSSTVRTLIMSARAFCFELETHRLVNEYNTYQEFADSVLQIISPVLANNLKNSYPHDPNIVNDAMSLIQKYKEFAIETDDINAMLLVA</sequence>
<reference evidence="1" key="1">
    <citation type="submission" date="2022-09" db="EMBL/GenBank/DDBJ databases">
        <title>Intensive care unit water sources are persistently colonized with multi-drug resistant bacteria and are the site of extensive horizontal gene transfer of antibiotic resistance genes.</title>
        <authorList>
            <person name="Diorio-Toth L."/>
        </authorList>
    </citation>
    <scope>NUCLEOTIDE SEQUENCE</scope>
    <source>
        <strain evidence="1">GD03649</strain>
    </source>
</reference>
<evidence type="ECO:0000313" key="2">
    <source>
        <dbReference type="Proteomes" id="UP001162261"/>
    </source>
</evidence>
<dbReference type="RefSeq" id="WP_279693962.1">
    <property type="nucleotide sequence ID" value="NZ_JAOCLH010000056.1"/>
</dbReference>
<evidence type="ECO:0000313" key="1">
    <source>
        <dbReference type="EMBL" id="MDH2174003.1"/>
    </source>
</evidence>